<evidence type="ECO:0000256" key="4">
    <source>
        <dbReference type="ARBA" id="ARBA00022475"/>
    </source>
</evidence>
<dbReference type="InterPro" id="IPR007812">
    <property type="entry name" value="T2SS_protein-GspL"/>
</dbReference>
<sequence>MSTLFIRLPSQAAAQSLQPGMPLYCEFAVAGRGLEREGVAALPDMGELVSRAQRVVLLLAASDVTLLRVQVPPLSPARLRAALPNLVEDQLMSDPAECVVVADGSRDTMRTVAVVQRNWLEVLSRTLVGLGARSIAAYPSQLCLPVTPGTSSAAVAEQSGDIDVAVRLSAHEGLGLSIVADQQESAAFEVLQSLATVVREGPIDLYVPAPRLRDYEESLHIAPALNERIRLHADGWPRWLDGAAAAPVELMSGLGAAAGPKLDWRRWRWPLALAAALLLINIIGLNVEWLRMRREADALGAGMIQAYRNAFPKDPVVIDPLAQLRQKLSASQRGTGQLAPDDFLALAAAFGEAWNGAGQDAGALAGLEYRDRVLSVKLKPGAKVALEPLQSALASRNLSLAQSGDNLLQIRSGK</sequence>
<evidence type="ECO:0000313" key="13">
    <source>
        <dbReference type="Proteomes" id="UP000887222"/>
    </source>
</evidence>
<evidence type="ECO:0000256" key="2">
    <source>
        <dbReference type="ARBA" id="ARBA00005318"/>
    </source>
</evidence>
<dbReference type="Proteomes" id="UP000887222">
    <property type="component" value="Unassembled WGS sequence"/>
</dbReference>
<dbReference type="PIRSF" id="PIRSF015761">
    <property type="entry name" value="Protein_L"/>
    <property type="match status" value="1"/>
</dbReference>
<evidence type="ECO:0000256" key="7">
    <source>
        <dbReference type="ARBA" id="ARBA00022927"/>
    </source>
</evidence>
<accession>A0ABQ4Q0S5</accession>
<dbReference type="Pfam" id="PF05134">
    <property type="entry name" value="T2SSL"/>
    <property type="match status" value="1"/>
</dbReference>
<feature type="domain" description="GspL periplasmic" evidence="11">
    <location>
        <begin position="264"/>
        <end position="398"/>
    </location>
</feature>
<evidence type="ECO:0000256" key="9">
    <source>
        <dbReference type="ARBA" id="ARBA00023136"/>
    </source>
</evidence>
<comment type="similarity">
    <text evidence="2">Belongs to the GSP L family.</text>
</comment>
<evidence type="ECO:0000256" key="1">
    <source>
        <dbReference type="ARBA" id="ARBA00004377"/>
    </source>
</evidence>
<dbReference type="SUPFAM" id="SSF53067">
    <property type="entry name" value="Actin-like ATPase domain"/>
    <property type="match status" value="1"/>
</dbReference>
<dbReference type="RefSeq" id="WP_238482304.1">
    <property type="nucleotide sequence ID" value="NZ_BPMK01000003.1"/>
</dbReference>
<evidence type="ECO:0000256" key="8">
    <source>
        <dbReference type="ARBA" id="ARBA00022989"/>
    </source>
</evidence>
<comment type="caution">
    <text evidence="12">The sequence shown here is derived from an EMBL/GenBank/DDBJ whole genome shotgun (WGS) entry which is preliminary data.</text>
</comment>
<reference evidence="12 13" key="1">
    <citation type="journal article" date="2022" name="Int. J. Syst. Evol. Microbiol.">
        <title>Noviherbaspirillum aridicola sp. nov., isolated from an arid soil in Pakistan.</title>
        <authorList>
            <person name="Khan I.U."/>
            <person name="Saqib M."/>
            <person name="Amin A."/>
            <person name="Hussain F."/>
            <person name="Li L."/>
            <person name="Liu Y.H."/>
            <person name="Fang B.Z."/>
            <person name="Ahmed I."/>
            <person name="Li W.J."/>
        </authorList>
    </citation>
    <scope>NUCLEOTIDE SEQUENCE [LARGE SCALE GENOMIC DNA]</scope>
    <source>
        <strain evidence="12 13">NCCP-691</strain>
    </source>
</reference>
<dbReference type="Gene3D" id="3.30.420.380">
    <property type="match status" value="1"/>
</dbReference>
<organism evidence="12 13">
    <name type="scientific">Noviherbaspirillum aridicola</name>
    <dbReference type="NCBI Taxonomy" id="2849687"/>
    <lineage>
        <taxon>Bacteria</taxon>
        <taxon>Pseudomonadati</taxon>
        <taxon>Pseudomonadota</taxon>
        <taxon>Betaproteobacteria</taxon>
        <taxon>Burkholderiales</taxon>
        <taxon>Oxalobacteraceae</taxon>
        <taxon>Noviherbaspirillum</taxon>
    </lineage>
</organism>
<comment type="subcellular location">
    <subcellularLocation>
        <location evidence="1">Cell inner membrane</location>
        <topology evidence="1">Single-pass membrane protein</topology>
    </subcellularLocation>
</comment>
<dbReference type="Pfam" id="PF12693">
    <property type="entry name" value="GspL_C"/>
    <property type="match status" value="1"/>
</dbReference>
<keyword evidence="6" id="KW-0812">Transmembrane</keyword>
<dbReference type="InterPro" id="IPR025691">
    <property type="entry name" value="GspL_pp_dom"/>
</dbReference>
<dbReference type="InterPro" id="IPR043129">
    <property type="entry name" value="ATPase_NBD"/>
</dbReference>
<protein>
    <recommendedName>
        <fullName evidence="14">General secretion pathway protein L</fullName>
    </recommendedName>
</protein>
<evidence type="ECO:0000259" key="11">
    <source>
        <dbReference type="Pfam" id="PF12693"/>
    </source>
</evidence>
<keyword evidence="9" id="KW-0472">Membrane</keyword>
<keyword evidence="13" id="KW-1185">Reference proteome</keyword>
<dbReference type="NCBIfam" id="TIGR01709">
    <property type="entry name" value="typeII_sec_gspL"/>
    <property type="match status" value="1"/>
</dbReference>
<evidence type="ECO:0000256" key="6">
    <source>
        <dbReference type="ARBA" id="ARBA00022692"/>
    </source>
</evidence>
<name>A0ABQ4Q0S5_9BURK</name>
<proteinExistence type="inferred from homology"/>
<evidence type="ECO:0000313" key="12">
    <source>
        <dbReference type="EMBL" id="GIZ50778.1"/>
    </source>
</evidence>
<keyword evidence="4" id="KW-1003">Cell membrane</keyword>
<keyword evidence="8" id="KW-1133">Transmembrane helix</keyword>
<evidence type="ECO:0000256" key="3">
    <source>
        <dbReference type="ARBA" id="ARBA00022448"/>
    </source>
</evidence>
<keyword evidence="3" id="KW-0813">Transport</keyword>
<evidence type="ECO:0000256" key="5">
    <source>
        <dbReference type="ARBA" id="ARBA00022519"/>
    </source>
</evidence>
<dbReference type="EMBL" id="BPMK01000003">
    <property type="protein sequence ID" value="GIZ50778.1"/>
    <property type="molecule type" value="Genomic_DNA"/>
</dbReference>
<dbReference type="InterPro" id="IPR024230">
    <property type="entry name" value="GspL_cyto_dom"/>
</dbReference>
<evidence type="ECO:0000259" key="10">
    <source>
        <dbReference type="Pfam" id="PF05134"/>
    </source>
</evidence>
<evidence type="ECO:0008006" key="14">
    <source>
        <dbReference type="Google" id="ProtNLM"/>
    </source>
</evidence>
<keyword evidence="7" id="KW-0653">Protein transport</keyword>
<keyword evidence="5" id="KW-0997">Cell inner membrane</keyword>
<feature type="domain" description="GspL cytoplasmic actin-ATPase-like" evidence="10">
    <location>
        <begin position="47"/>
        <end position="154"/>
    </location>
</feature>
<gene>
    <name evidence="12" type="ORF">NCCP691_07920</name>
</gene>